<dbReference type="InterPro" id="IPR001647">
    <property type="entry name" value="HTH_TetR"/>
</dbReference>
<dbReference type="GO" id="GO:0003700">
    <property type="term" value="F:DNA-binding transcription factor activity"/>
    <property type="evidence" value="ECO:0007669"/>
    <property type="project" value="TreeGrafter"/>
</dbReference>
<dbReference type="PANTHER" id="PTHR30055:SF226">
    <property type="entry name" value="HTH-TYPE TRANSCRIPTIONAL REGULATOR PKSA"/>
    <property type="match status" value="1"/>
</dbReference>
<dbReference type="InterPro" id="IPR009057">
    <property type="entry name" value="Homeodomain-like_sf"/>
</dbReference>
<name>A0A916UQN4_9HYPH</name>
<comment type="caution">
    <text evidence="4">The sequence shown here is derived from an EMBL/GenBank/DDBJ whole genome shotgun (WGS) entry which is preliminary data.</text>
</comment>
<dbReference type="Gene3D" id="1.10.357.10">
    <property type="entry name" value="Tetracycline Repressor, domain 2"/>
    <property type="match status" value="1"/>
</dbReference>
<dbReference type="Pfam" id="PF00440">
    <property type="entry name" value="TetR_N"/>
    <property type="match status" value="1"/>
</dbReference>
<sequence length="220" mass="23005">MRARGKERRRAEIVAAAAALWRRHGIEAVSLQQVAEAAEVAPQTIYNLIGGVDAVVFAVIETLLDKIGEGLASGSAKSGVERVLYCVRTSADMFVADGRLYRQLIVRIPQAVFSGAHLGRDITGAYAASVAAGQVEGDIDRAVNADVLGRQIHIAYLGALFAWASGGLDDGGLRRSAETSALALLTAAAAGAERDRLAGELRALLIASSGTPAQARPDQM</sequence>
<evidence type="ECO:0000313" key="4">
    <source>
        <dbReference type="EMBL" id="GGC83138.1"/>
    </source>
</evidence>
<proteinExistence type="predicted"/>
<keyword evidence="5" id="KW-1185">Reference proteome</keyword>
<reference evidence="4" key="1">
    <citation type="journal article" date="2014" name="Int. J. Syst. Evol. Microbiol.">
        <title>Complete genome sequence of Corynebacterium casei LMG S-19264T (=DSM 44701T), isolated from a smear-ripened cheese.</title>
        <authorList>
            <consortium name="US DOE Joint Genome Institute (JGI-PGF)"/>
            <person name="Walter F."/>
            <person name="Albersmeier A."/>
            <person name="Kalinowski J."/>
            <person name="Ruckert C."/>
        </authorList>
    </citation>
    <scope>NUCLEOTIDE SEQUENCE</scope>
    <source>
        <strain evidence="4">CGMCC 1.12919</strain>
    </source>
</reference>
<dbReference type="InterPro" id="IPR036271">
    <property type="entry name" value="Tet_transcr_reg_TetR-rel_C_sf"/>
</dbReference>
<feature type="DNA-binding region" description="H-T-H motif" evidence="2">
    <location>
        <begin position="30"/>
        <end position="49"/>
    </location>
</feature>
<gene>
    <name evidence="4" type="ORF">GCM10010994_46280</name>
</gene>
<feature type="domain" description="HTH tetR-type" evidence="3">
    <location>
        <begin position="7"/>
        <end position="67"/>
    </location>
</feature>
<dbReference type="PANTHER" id="PTHR30055">
    <property type="entry name" value="HTH-TYPE TRANSCRIPTIONAL REGULATOR RUTR"/>
    <property type="match status" value="1"/>
</dbReference>
<evidence type="ECO:0000256" key="1">
    <source>
        <dbReference type="ARBA" id="ARBA00023125"/>
    </source>
</evidence>
<dbReference type="GO" id="GO:0000976">
    <property type="term" value="F:transcription cis-regulatory region binding"/>
    <property type="evidence" value="ECO:0007669"/>
    <property type="project" value="TreeGrafter"/>
</dbReference>
<dbReference type="PROSITE" id="PS50977">
    <property type="entry name" value="HTH_TETR_2"/>
    <property type="match status" value="1"/>
</dbReference>
<protein>
    <recommendedName>
        <fullName evidence="3">HTH tetR-type domain-containing protein</fullName>
    </recommendedName>
</protein>
<dbReference type="SUPFAM" id="SSF46689">
    <property type="entry name" value="Homeodomain-like"/>
    <property type="match status" value="1"/>
</dbReference>
<keyword evidence="1 2" id="KW-0238">DNA-binding</keyword>
<accession>A0A916UQN4</accession>
<organism evidence="4 5">
    <name type="scientific">Chelatococcus reniformis</name>
    <dbReference type="NCBI Taxonomy" id="1494448"/>
    <lineage>
        <taxon>Bacteria</taxon>
        <taxon>Pseudomonadati</taxon>
        <taxon>Pseudomonadota</taxon>
        <taxon>Alphaproteobacteria</taxon>
        <taxon>Hyphomicrobiales</taxon>
        <taxon>Chelatococcaceae</taxon>
        <taxon>Chelatococcus</taxon>
    </lineage>
</organism>
<evidence type="ECO:0000256" key="2">
    <source>
        <dbReference type="PROSITE-ProRule" id="PRU00335"/>
    </source>
</evidence>
<dbReference type="InterPro" id="IPR050109">
    <property type="entry name" value="HTH-type_TetR-like_transc_reg"/>
</dbReference>
<evidence type="ECO:0000313" key="5">
    <source>
        <dbReference type="Proteomes" id="UP000637002"/>
    </source>
</evidence>
<dbReference type="EMBL" id="BMGG01000009">
    <property type="protein sequence ID" value="GGC83138.1"/>
    <property type="molecule type" value="Genomic_DNA"/>
</dbReference>
<reference evidence="4" key="2">
    <citation type="submission" date="2020-09" db="EMBL/GenBank/DDBJ databases">
        <authorList>
            <person name="Sun Q."/>
            <person name="Zhou Y."/>
        </authorList>
    </citation>
    <scope>NUCLEOTIDE SEQUENCE</scope>
    <source>
        <strain evidence="4">CGMCC 1.12919</strain>
    </source>
</reference>
<dbReference type="AlphaFoldDB" id="A0A916UQN4"/>
<dbReference type="SUPFAM" id="SSF48498">
    <property type="entry name" value="Tetracyclin repressor-like, C-terminal domain"/>
    <property type="match status" value="1"/>
</dbReference>
<evidence type="ECO:0000259" key="3">
    <source>
        <dbReference type="PROSITE" id="PS50977"/>
    </source>
</evidence>
<dbReference type="Proteomes" id="UP000637002">
    <property type="component" value="Unassembled WGS sequence"/>
</dbReference>